<keyword evidence="8" id="KW-1185">Reference proteome</keyword>
<protein>
    <recommendedName>
        <fullName evidence="6">Peptidase A1 domain-containing protein</fullName>
    </recommendedName>
</protein>
<dbReference type="InterPro" id="IPR021109">
    <property type="entry name" value="Peptidase_aspartic_dom_sf"/>
</dbReference>
<dbReference type="PROSITE" id="PS51767">
    <property type="entry name" value="PEPTIDASE_A1"/>
    <property type="match status" value="1"/>
</dbReference>
<dbReference type="Proteomes" id="UP000054166">
    <property type="component" value="Unassembled WGS sequence"/>
</dbReference>
<dbReference type="InterPro" id="IPR034164">
    <property type="entry name" value="Pepsin-like_dom"/>
</dbReference>
<proteinExistence type="inferred from homology"/>
<dbReference type="InterPro" id="IPR033121">
    <property type="entry name" value="PEPTIDASE_A1"/>
</dbReference>
<dbReference type="EMBL" id="KN832991">
    <property type="protein sequence ID" value="KIM83378.1"/>
    <property type="molecule type" value="Genomic_DNA"/>
</dbReference>
<dbReference type="PRINTS" id="PR00792">
    <property type="entry name" value="PEPSIN"/>
</dbReference>
<keyword evidence="2 4" id="KW-0064">Aspartyl protease</keyword>
<feature type="chain" id="PRO_5013220944" description="Peptidase A1 domain-containing protein" evidence="5">
    <location>
        <begin position="16"/>
        <end position="460"/>
    </location>
</feature>
<keyword evidence="5" id="KW-0732">Signal</keyword>
<dbReference type="PROSITE" id="PS00141">
    <property type="entry name" value="ASP_PROTEASE"/>
    <property type="match status" value="2"/>
</dbReference>
<dbReference type="HOGENOM" id="CLU_013253_1_4_1"/>
<dbReference type="FunCoup" id="A0A0C3BAQ8">
    <property type="interactions" value="41"/>
</dbReference>
<feature type="signal peptide" evidence="5">
    <location>
        <begin position="1"/>
        <end position="15"/>
    </location>
</feature>
<sequence length="460" mass="48913">MLAFGFGFIVLSAAASPLQNSGQFRAGSFVKKINRSFRQGSPVANKTEALRIFDPTYANQELRGILVKYEQASQFLRGIGLSPALDIPSYYLSSNASNAVIGVAVNDDTIPSPINPNASIPPVYKTVSTAIQPLKDEMSGTLDVLYYGPIEIGTPAQTLTVDVDTGSADLWVPVNCPNCDNRVFDVTSSSTYTSSRSKFKVTYGEGQVSGTISTDVIAIGSLAVAAQSFGAVSYESDDFNDAPNDGLIGMAFGSIAQSKKPTFFENLIEAEKVAAPLFSVHLTRNQASGSEVCFGCYDATKTIGPIIWVPVKSKTYWSVPMDGISVSSAGSVQMNIVAAIDTGTTLIYVPDSIAAEFYAIIPGAKTATQYGPEFYTYPCSSKLAISFSFSGQSFSLNLFDFNLGRTAADSPDCVGGILSMGSGFPSDLAIIGDEFLKSWYSTYDYSNGARVGFSPSVNNQ</sequence>
<dbReference type="InParanoid" id="A0A0C3BAQ8"/>
<organism evidence="7 8">
    <name type="scientific">Piloderma croceum (strain F 1598)</name>
    <dbReference type="NCBI Taxonomy" id="765440"/>
    <lineage>
        <taxon>Eukaryota</taxon>
        <taxon>Fungi</taxon>
        <taxon>Dikarya</taxon>
        <taxon>Basidiomycota</taxon>
        <taxon>Agaricomycotina</taxon>
        <taxon>Agaricomycetes</taxon>
        <taxon>Agaricomycetidae</taxon>
        <taxon>Atheliales</taxon>
        <taxon>Atheliaceae</taxon>
        <taxon>Piloderma</taxon>
    </lineage>
</organism>
<dbReference type="CDD" id="cd05471">
    <property type="entry name" value="pepsin_like"/>
    <property type="match status" value="1"/>
</dbReference>
<dbReference type="GO" id="GO:0004190">
    <property type="term" value="F:aspartic-type endopeptidase activity"/>
    <property type="evidence" value="ECO:0007669"/>
    <property type="project" value="UniProtKB-KW"/>
</dbReference>
<keyword evidence="4" id="KW-0378">Hydrolase</keyword>
<dbReference type="STRING" id="765440.A0A0C3BAQ8"/>
<feature type="active site" evidence="3">
    <location>
        <position position="164"/>
    </location>
</feature>
<reference evidence="7 8" key="1">
    <citation type="submission" date="2014-04" db="EMBL/GenBank/DDBJ databases">
        <authorList>
            <consortium name="DOE Joint Genome Institute"/>
            <person name="Kuo A."/>
            <person name="Tarkka M."/>
            <person name="Buscot F."/>
            <person name="Kohler A."/>
            <person name="Nagy L.G."/>
            <person name="Floudas D."/>
            <person name="Copeland A."/>
            <person name="Barry K.W."/>
            <person name="Cichocki N."/>
            <person name="Veneault-Fourrey C."/>
            <person name="LaButti K."/>
            <person name="Lindquist E.A."/>
            <person name="Lipzen A."/>
            <person name="Lundell T."/>
            <person name="Morin E."/>
            <person name="Murat C."/>
            <person name="Sun H."/>
            <person name="Tunlid A."/>
            <person name="Henrissat B."/>
            <person name="Grigoriev I.V."/>
            <person name="Hibbett D.S."/>
            <person name="Martin F."/>
            <person name="Nordberg H.P."/>
            <person name="Cantor M.N."/>
            <person name="Hua S.X."/>
        </authorList>
    </citation>
    <scope>NUCLEOTIDE SEQUENCE [LARGE SCALE GENOMIC DNA]</scope>
    <source>
        <strain evidence="7 8">F 1598</strain>
    </source>
</reference>
<feature type="active site" evidence="3">
    <location>
        <position position="341"/>
    </location>
</feature>
<dbReference type="SUPFAM" id="SSF50630">
    <property type="entry name" value="Acid proteases"/>
    <property type="match status" value="1"/>
</dbReference>
<dbReference type="Pfam" id="PF00026">
    <property type="entry name" value="Asp"/>
    <property type="match status" value="1"/>
</dbReference>
<dbReference type="PANTHER" id="PTHR47966:SF51">
    <property type="entry name" value="BETA-SITE APP-CLEAVING ENZYME, ISOFORM A-RELATED"/>
    <property type="match status" value="1"/>
</dbReference>
<evidence type="ECO:0000259" key="6">
    <source>
        <dbReference type="PROSITE" id="PS51767"/>
    </source>
</evidence>
<reference evidence="8" key="2">
    <citation type="submission" date="2015-01" db="EMBL/GenBank/DDBJ databases">
        <title>Evolutionary Origins and Diversification of the Mycorrhizal Mutualists.</title>
        <authorList>
            <consortium name="DOE Joint Genome Institute"/>
            <consortium name="Mycorrhizal Genomics Consortium"/>
            <person name="Kohler A."/>
            <person name="Kuo A."/>
            <person name="Nagy L.G."/>
            <person name="Floudas D."/>
            <person name="Copeland A."/>
            <person name="Barry K.W."/>
            <person name="Cichocki N."/>
            <person name="Veneault-Fourrey C."/>
            <person name="LaButti K."/>
            <person name="Lindquist E.A."/>
            <person name="Lipzen A."/>
            <person name="Lundell T."/>
            <person name="Morin E."/>
            <person name="Murat C."/>
            <person name="Riley R."/>
            <person name="Ohm R."/>
            <person name="Sun H."/>
            <person name="Tunlid A."/>
            <person name="Henrissat B."/>
            <person name="Grigoriev I.V."/>
            <person name="Hibbett D.S."/>
            <person name="Martin F."/>
        </authorList>
    </citation>
    <scope>NUCLEOTIDE SEQUENCE [LARGE SCALE GENOMIC DNA]</scope>
    <source>
        <strain evidence="8">F 1598</strain>
    </source>
</reference>
<dbReference type="FunFam" id="2.40.70.10:FF:000008">
    <property type="entry name" value="Cathepsin D"/>
    <property type="match status" value="1"/>
</dbReference>
<dbReference type="GO" id="GO:0006508">
    <property type="term" value="P:proteolysis"/>
    <property type="evidence" value="ECO:0007669"/>
    <property type="project" value="UniProtKB-KW"/>
</dbReference>
<name>A0A0C3BAQ8_PILCF</name>
<evidence type="ECO:0000256" key="5">
    <source>
        <dbReference type="SAM" id="SignalP"/>
    </source>
</evidence>
<feature type="domain" description="Peptidase A1" evidence="6">
    <location>
        <begin position="146"/>
        <end position="454"/>
    </location>
</feature>
<comment type="similarity">
    <text evidence="1 4">Belongs to the peptidase A1 family.</text>
</comment>
<dbReference type="OrthoDB" id="2747330at2759"/>
<accession>A0A0C3BAQ8</accession>
<dbReference type="InterPro" id="IPR001969">
    <property type="entry name" value="Aspartic_peptidase_AS"/>
</dbReference>
<evidence type="ECO:0000256" key="1">
    <source>
        <dbReference type="ARBA" id="ARBA00007447"/>
    </source>
</evidence>
<evidence type="ECO:0000313" key="8">
    <source>
        <dbReference type="Proteomes" id="UP000054166"/>
    </source>
</evidence>
<dbReference type="AlphaFoldDB" id="A0A0C3BAQ8"/>
<evidence type="ECO:0000256" key="3">
    <source>
        <dbReference type="PIRSR" id="PIRSR601461-1"/>
    </source>
</evidence>
<dbReference type="Gene3D" id="2.40.70.10">
    <property type="entry name" value="Acid Proteases"/>
    <property type="match status" value="2"/>
</dbReference>
<dbReference type="PANTHER" id="PTHR47966">
    <property type="entry name" value="BETA-SITE APP-CLEAVING ENZYME, ISOFORM A-RELATED"/>
    <property type="match status" value="1"/>
</dbReference>
<keyword evidence="4" id="KW-0645">Protease</keyword>
<evidence type="ECO:0000256" key="4">
    <source>
        <dbReference type="RuleBase" id="RU000454"/>
    </source>
</evidence>
<dbReference type="InterPro" id="IPR001461">
    <property type="entry name" value="Aspartic_peptidase_A1"/>
</dbReference>
<gene>
    <name evidence="7" type="ORF">PILCRDRAFT_7305</name>
</gene>
<evidence type="ECO:0000313" key="7">
    <source>
        <dbReference type="EMBL" id="KIM83378.1"/>
    </source>
</evidence>
<evidence type="ECO:0000256" key="2">
    <source>
        <dbReference type="ARBA" id="ARBA00022750"/>
    </source>
</evidence>